<accession>A0ABW4KQR4</accession>
<gene>
    <name evidence="1" type="ORF">ACFSF0_04395</name>
</gene>
<organism evidence="1 2">
    <name type="scientific">Ottowia flava</name>
    <dbReference type="NCBI Taxonomy" id="2675430"/>
    <lineage>
        <taxon>Bacteria</taxon>
        <taxon>Pseudomonadati</taxon>
        <taxon>Pseudomonadota</taxon>
        <taxon>Betaproteobacteria</taxon>
        <taxon>Burkholderiales</taxon>
        <taxon>Comamonadaceae</taxon>
        <taxon>Ottowia</taxon>
    </lineage>
</organism>
<protein>
    <submittedName>
        <fullName evidence="1">Recombination protein NinB</fullName>
    </submittedName>
</protein>
<dbReference type="RefSeq" id="WP_255507786.1">
    <property type="nucleotide sequence ID" value="NZ_JBHUEJ010000011.1"/>
</dbReference>
<dbReference type="Gene3D" id="1.10.3790.10">
    <property type="entry name" value="NinB"/>
    <property type="match status" value="1"/>
</dbReference>
<name>A0ABW4KQR4_9BURK</name>
<dbReference type="InterPro" id="IPR008711">
    <property type="entry name" value="Recombinase_NinB"/>
</dbReference>
<keyword evidence="2" id="KW-1185">Reference proteome</keyword>
<sequence>MAERISLRLINAQQGYQAINTAWHRAKALLMAGHRLVLELRPDTRSNEQNAKFHAICSDISRARLAWAGKPRTAAEWKVLLVSGHAVATKQGAEIVPGLEGEFVNIRESTARMSRARGSSLIEYALEFCASNGVELRESVQWVDPETGEIA</sequence>
<proteinExistence type="predicted"/>
<reference evidence="2" key="1">
    <citation type="journal article" date="2019" name="Int. J. Syst. Evol. Microbiol.">
        <title>The Global Catalogue of Microorganisms (GCM) 10K type strain sequencing project: providing services to taxonomists for standard genome sequencing and annotation.</title>
        <authorList>
            <consortium name="The Broad Institute Genomics Platform"/>
            <consortium name="The Broad Institute Genome Sequencing Center for Infectious Disease"/>
            <person name="Wu L."/>
            <person name="Ma J."/>
        </authorList>
    </citation>
    <scope>NUCLEOTIDE SEQUENCE [LARGE SCALE GENOMIC DNA]</scope>
    <source>
        <strain evidence="2">LMG 29247</strain>
    </source>
</reference>
<dbReference type="InterPro" id="IPR036619">
    <property type="entry name" value="NinB_sf"/>
</dbReference>
<dbReference type="Proteomes" id="UP001597304">
    <property type="component" value="Unassembled WGS sequence"/>
</dbReference>
<evidence type="ECO:0000313" key="1">
    <source>
        <dbReference type="EMBL" id="MFD1709833.1"/>
    </source>
</evidence>
<dbReference type="EMBL" id="JBHUEJ010000011">
    <property type="protein sequence ID" value="MFD1709833.1"/>
    <property type="molecule type" value="Genomic_DNA"/>
</dbReference>
<comment type="caution">
    <text evidence="1">The sequence shown here is derived from an EMBL/GenBank/DDBJ whole genome shotgun (WGS) entry which is preliminary data.</text>
</comment>
<dbReference type="SUPFAM" id="SSF103370">
    <property type="entry name" value="NinB"/>
    <property type="match status" value="1"/>
</dbReference>
<evidence type="ECO:0000313" key="2">
    <source>
        <dbReference type="Proteomes" id="UP001597304"/>
    </source>
</evidence>
<dbReference type="Pfam" id="PF05772">
    <property type="entry name" value="NinB"/>
    <property type="match status" value="1"/>
</dbReference>